<dbReference type="InterPro" id="IPR005143">
    <property type="entry name" value="TF_LuxR_autoind-bd_dom"/>
</dbReference>
<proteinExistence type="predicted"/>
<dbReference type="PANTHER" id="PTHR44688:SF25">
    <property type="entry name" value="HTH LUXR-TYPE DOMAIN-CONTAINING PROTEIN"/>
    <property type="match status" value="1"/>
</dbReference>
<dbReference type="OrthoDB" id="9803630at2"/>
<dbReference type="GO" id="GO:0003677">
    <property type="term" value="F:DNA binding"/>
    <property type="evidence" value="ECO:0007669"/>
    <property type="project" value="UniProtKB-KW"/>
</dbReference>
<dbReference type="PROSITE" id="PS50043">
    <property type="entry name" value="HTH_LUXR_2"/>
    <property type="match status" value="1"/>
</dbReference>
<reference evidence="5 6" key="1">
    <citation type="submission" date="2018-11" db="EMBL/GenBank/DDBJ databases">
        <authorList>
            <person name="Huo Y."/>
        </authorList>
    </citation>
    <scope>NUCLEOTIDE SEQUENCE [LARGE SCALE GENOMIC DNA]</scope>
    <source>
        <strain evidence="5 6">DSM 30132</strain>
    </source>
</reference>
<evidence type="ECO:0000256" key="3">
    <source>
        <dbReference type="ARBA" id="ARBA00023163"/>
    </source>
</evidence>
<evidence type="ECO:0000259" key="4">
    <source>
        <dbReference type="PROSITE" id="PS50043"/>
    </source>
</evidence>
<evidence type="ECO:0000256" key="1">
    <source>
        <dbReference type="ARBA" id="ARBA00023015"/>
    </source>
</evidence>
<dbReference type="PRINTS" id="PR00038">
    <property type="entry name" value="HTHLUXR"/>
</dbReference>
<dbReference type="SMART" id="SM00421">
    <property type="entry name" value="HTH_LUXR"/>
    <property type="match status" value="1"/>
</dbReference>
<dbReference type="AlphaFoldDB" id="A0A3R8ZU47"/>
<dbReference type="InterPro" id="IPR016032">
    <property type="entry name" value="Sig_transdc_resp-reg_C-effctor"/>
</dbReference>
<dbReference type="InterPro" id="IPR036693">
    <property type="entry name" value="TF_LuxR_autoind-bd_dom_sf"/>
</dbReference>
<evidence type="ECO:0000256" key="2">
    <source>
        <dbReference type="ARBA" id="ARBA00023125"/>
    </source>
</evidence>
<dbReference type="Pfam" id="PF00196">
    <property type="entry name" value="GerE"/>
    <property type="match status" value="1"/>
</dbReference>
<comment type="caution">
    <text evidence="5">The sequence shown here is derived from an EMBL/GenBank/DDBJ whole genome shotgun (WGS) entry which is preliminary data.</text>
</comment>
<feature type="domain" description="HTH luxR-type" evidence="4">
    <location>
        <begin position="176"/>
        <end position="241"/>
    </location>
</feature>
<keyword evidence="2" id="KW-0238">DNA-binding</keyword>
<evidence type="ECO:0000313" key="6">
    <source>
        <dbReference type="Proteomes" id="UP000277279"/>
    </source>
</evidence>
<dbReference type="EMBL" id="RJJT01000040">
    <property type="protein sequence ID" value="RSB60001.1"/>
    <property type="molecule type" value="Genomic_DNA"/>
</dbReference>
<dbReference type="InterPro" id="IPR036388">
    <property type="entry name" value="WH-like_DNA-bd_sf"/>
</dbReference>
<sequence length="245" mass="27925">MEDRQHSPLSWSLTMLRKVGSSAELNVAVADIRDHYQFAHLAFLVVRLANQADAHPFYCTTYPEEWTSFYLDRNYFEIDPVIELSRTGFLPVDWSNLDRRSVRTRGFFKEAASFDIGRHGLTVPIRGPGGERSLFSVTSNLPRADWRKLRTSSNHDLQILSHYVHEKALSVWGLRTSGGYRKLSGREQECLQLLANGLVSKRIAARLQISESAVRLYLKLAKRKLDAATIYQAIARASFLEIIQA</sequence>
<name>A0A3R8ZU47_9HYPH</name>
<keyword evidence="3" id="KW-0804">Transcription</keyword>
<accession>A0A3R8ZU47</accession>
<organism evidence="5 6">
    <name type="scientific">Rhizobium pisi</name>
    <dbReference type="NCBI Taxonomy" id="574561"/>
    <lineage>
        <taxon>Bacteria</taxon>
        <taxon>Pseudomonadati</taxon>
        <taxon>Pseudomonadota</taxon>
        <taxon>Alphaproteobacteria</taxon>
        <taxon>Hyphomicrobiales</taxon>
        <taxon>Rhizobiaceae</taxon>
        <taxon>Rhizobium/Agrobacterium group</taxon>
        <taxon>Rhizobium</taxon>
    </lineage>
</organism>
<gene>
    <name evidence="5" type="ORF">EFD55_32040</name>
</gene>
<dbReference type="Proteomes" id="UP000277279">
    <property type="component" value="Unassembled WGS sequence"/>
</dbReference>
<dbReference type="SUPFAM" id="SSF46894">
    <property type="entry name" value="C-terminal effector domain of the bipartite response regulators"/>
    <property type="match status" value="1"/>
</dbReference>
<dbReference type="CDD" id="cd06170">
    <property type="entry name" value="LuxR_C_like"/>
    <property type="match status" value="1"/>
</dbReference>
<protein>
    <submittedName>
        <fullName evidence="5">LuxR family transcriptional regulator</fullName>
    </submittedName>
</protein>
<dbReference type="PANTHER" id="PTHR44688">
    <property type="entry name" value="DNA-BINDING TRANSCRIPTIONAL ACTIVATOR DEVR_DOSR"/>
    <property type="match status" value="1"/>
</dbReference>
<keyword evidence="1" id="KW-0805">Transcription regulation</keyword>
<dbReference type="Gene3D" id="1.10.10.10">
    <property type="entry name" value="Winged helix-like DNA-binding domain superfamily/Winged helix DNA-binding domain"/>
    <property type="match status" value="1"/>
</dbReference>
<dbReference type="Gene3D" id="3.30.450.80">
    <property type="entry name" value="Transcription factor LuxR-like, autoinducer-binding domain"/>
    <property type="match status" value="1"/>
</dbReference>
<dbReference type="SUPFAM" id="SSF75516">
    <property type="entry name" value="Pheromone-binding domain of LuxR-like quorum-sensing transcription factors"/>
    <property type="match status" value="1"/>
</dbReference>
<dbReference type="GO" id="GO:0006355">
    <property type="term" value="P:regulation of DNA-templated transcription"/>
    <property type="evidence" value="ECO:0007669"/>
    <property type="project" value="InterPro"/>
</dbReference>
<dbReference type="InterPro" id="IPR000792">
    <property type="entry name" value="Tscrpt_reg_LuxR_C"/>
</dbReference>
<evidence type="ECO:0000313" key="5">
    <source>
        <dbReference type="EMBL" id="RSB60001.1"/>
    </source>
</evidence>
<dbReference type="Pfam" id="PF03472">
    <property type="entry name" value="Autoind_bind"/>
    <property type="match status" value="1"/>
</dbReference>